<evidence type="ECO:0000256" key="6">
    <source>
        <dbReference type="RuleBase" id="RU003682"/>
    </source>
</evidence>
<comment type="caution">
    <text evidence="8">The sequence shown here is derived from an EMBL/GenBank/DDBJ whole genome shotgun (WGS) entry which is preliminary data.</text>
</comment>
<dbReference type="FunFam" id="2.60.120.330:FF:000005">
    <property type="entry name" value="1-aminocyclopropane-1-carboxylate oxidase homolog 1"/>
    <property type="match status" value="1"/>
</dbReference>
<keyword evidence="5 6" id="KW-0408">Iron</keyword>
<sequence>MILTMLQKDSMLTSYQTHVLSLWCYLILPSTHSSNSKASHSTTKRKMGTTSEPDFDYVLSQRKAFDETKAGVKGLVDAGVKKVPSLFHHQPEKFEKASNLGNTSHVIPVIDLADIGKDPSKRQELVAIVKKASETWGFFQVVNHDIPLSVLKDMKNGVKSFHEMETEAKKEYYSRDRLKSFIYNSNFDLYGSQPALNWRDGFRCLLYPDAPKAEELPVVCRDILLDYRKHVMKLGILLLELFSEALGLNPNYLKDMGCAEGLFALCHYYPSCPEPELTMGTTMHSDNDFFTVLLQDHIGGLQVRFHDKWIDMPPVPGALVVNIGDLLQFITNDRLKSAEHRVLGNHVGPRISVACFFCPSAKASSKLCGPIKELLSEDNPPKYRNTTYADFEQYYVAKGLDGTSALTHYMI</sequence>
<dbReference type="Pfam" id="PF03171">
    <property type="entry name" value="2OG-FeII_Oxy"/>
    <property type="match status" value="1"/>
</dbReference>
<evidence type="ECO:0000256" key="5">
    <source>
        <dbReference type="ARBA" id="ARBA00023004"/>
    </source>
</evidence>
<dbReference type="GO" id="GO:0051213">
    <property type="term" value="F:dioxygenase activity"/>
    <property type="evidence" value="ECO:0007669"/>
    <property type="project" value="UniProtKB-ARBA"/>
</dbReference>
<accession>A0AAN9X899</accession>
<keyword evidence="4 6" id="KW-0560">Oxidoreductase</keyword>
<dbReference type="Gene3D" id="2.60.120.330">
    <property type="entry name" value="B-lactam Antibiotic, Isopenicillin N Synthase, Chain"/>
    <property type="match status" value="1"/>
</dbReference>
<reference evidence="8 9" key="1">
    <citation type="submission" date="2024-01" db="EMBL/GenBank/DDBJ databases">
        <title>The genomes of 5 underutilized Papilionoideae crops provide insights into root nodulation and disease resistanc.</title>
        <authorList>
            <person name="Jiang F."/>
        </authorList>
    </citation>
    <scope>NUCLEOTIDE SEQUENCE [LARGE SCALE GENOMIC DNA]</scope>
    <source>
        <strain evidence="8">DUOXIRENSHENG_FW03</strain>
        <tissue evidence="8">Leaves</tissue>
    </source>
</reference>
<feature type="domain" description="Fe2OG dioxygenase" evidence="7">
    <location>
        <begin position="258"/>
        <end position="359"/>
    </location>
</feature>
<comment type="similarity">
    <text evidence="2 6">Belongs to the iron/ascorbate-dependent oxidoreductase family.</text>
</comment>
<gene>
    <name evidence="8" type="ORF">VNO78_26224</name>
</gene>
<keyword evidence="9" id="KW-1185">Reference proteome</keyword>
<dbReference type="InterPro" id="IPR005123">
    <property type="entry name" value="Oxoglu/Fe-dep_dioxygenase_dom"/>
</dbReference>
<organism evidence="8 9">
    <name type="scientific">Psophocarpus tetragonolobus</name>
    <name type="common">Winged bean</name>
    <name type="synonym">Dolichos tetragonolobus</name>
    <dbReference type="NCBI Taxonomy" id="3891"/>
    <lineage>
        <taxon>Eukaryota</taxon>
        <taxon>Viridiplantae</taxon>
        <taxon>Streptophyta</taxon>
        <taxon>Embryophyta</taxon>
        <taxon>Tracheophyta</taxon>
        <taxon>Spermatophyta</taxon>
        <taxon>Magnoliopsida</taxon>
        <taxon>eudicotyledons</taxon>
        <taxon>Gunneridae</taxon>
        <taxon>Pentapetalae</taxon>
        <taxon>rosids</taxon>
        <taxon>fabids</taxon>
        <taxon>Fabales</taxon>
        <taxon>Fabaceae</taxon>
        <taxon>Papilionoideae</taxon>
        <taxon>50 kb inversion clade</taxon>
        <taxon>NPAAA clade</taxon>
        <taxon>indigoferoid/millettioid clade</taxon>
        <taxon>Phaseoleae</taxon>
        <taxon>Psophocarpus</taxon>
    </lineage>
</organism>
<dbReference type="SUPFAM" id="SSF51197">
    <property type="entry name" value="Clavaminate synthase-like"/>
    <property type="match status" value="1"/>
</dbReference>
<name>A0AAN9X899_PSOTE</name>
<dbReference type="InterPro" id="IPR026992">
    <property type="entry name" value="DIOX_N"/>
</dbReference>
<dbReference type="Proteomes" id="UP001386955">
    <property type="component" value="Unassembled WGS sequence"/>
</dbReference>
<evidence type="ECO:0000256" key="3">
    <source>
        <dbReference type="ARBA" id="ARBA00022723"/>
    </source>
</evidence>
<dbReference type="PROSITE" id="PS51471">
    <property type="entry name" value="FE2OG_OXY"/>
    <property type="match status" value="1"/>
</dbReference>
<dbReference type="PANTHER" id="PTHR10209">
    <property type="entry name" value="OXIDOREDUCTASE, 2OG-FE II OXYGENASE FAMILY PROTEIN"/>
    <property type="match status" value="1"/>
</dbReference>
<comment type="cofactor">
    <cofactor evidence="1">
        <name>Fe cation</name>
        <dbReference type="ChEBI" id="CHEBI:24875"/>
    </cofactor>
</comment>
<dbReference type="EMBL" id="JAYMYS010000007">
    <property type="protein sequence ID" value="KAK7386188.1"/>
    <property type="molecule type" value="Genomic_DNA"/>
</dbReference>
<keyword evidence="3 6" id="KW-0479">Metal-binding</keyword>
<proteinExistence type="inferred from homology"/>
<evidence type="ECO:0000313" key="8">
    <source>
        <dbReference type="EMBL" id="KAK7386188.1"/>
    </source>
</evidence>
<dbReference type="AlphaFoldDB" id="A0AAN9X899"/>
<evidence type="ECO:0000256" key="4">
    <source>
        <dbReference type="ARBA" id="ARBA00023002"/>
    </source>
</evidence>
<dbReference type="InterPro" id="IPR044861">
    <property type="entry name" value="IPNS-like_FE2OG_OXY"/>
</dbReference>
<dbReference type="GO" id="GO:0046872">
    <property type="term" value="F:metal ion binding"/>
    <property type="evidence" value="ECO:0007669"/>
    <property type="project" value="UniProtKB-KW"/>
</dbReference>
<evidence type="ECO:0000259" key="7">
    <source>
        <dbReference type="PROSITE" id="PS51471"/>
    </source>
</evidence>
<evidence type="ECO:0000313" key="9">
    <source>
        <dbReference type="Proteomes" id="UP001386955"/>
    </source>
</evidence>
<evidence type="ECO:0000256" key="1">
    <source>
        <dbReference type="ARBA" id="ARBA00001962"/>
    </source>
</evidence>
<evidence type="ECO:0000256" key="2">
    <source>
        <dbReference type="ARBA" id="ARBA00008056"/>
    </source>
</evidence>
<dbReference type="Pfam" id="PF14226">
    <property type="entry name" value="DIOX_N"/>
    <property type="match status" value="1"/>
</dbReference>
<dbReference type="PANTHER" id="PTHR10209:SF846">
    <property type="entry name" value="OXYGENASE FAMILY OXIDOREDUCTASE, PUTATIVE-RELATED"/>
    <property type="match status" value="1"/>
</dbReference>
<dbReference type="InterPro" id="IPR027443">
    <property type="entry name" value="IPNS-like_sf"/>
</dbReference>
<protein>
    <recommendedName>
        <fullName evidence="7">Fe2OG dioxygenase domain-containing protein</fullName>
    </recommendedName>
</protein>